<feature type="region of interest" description="Disordered" evidence="3">
    <location>
        <begin position="981"/>
        <end position="1068"/>
    </location>
</feature>
<feature type="region of interest" description="Disordered" evidence="3">
    <location>
        <begin position="405"/>
        <end position="612"/>
    </location>
</feature>
<evidence type="ECO:0000256" key="2">
    <source>
        <dbReference type="ARBA" id="ARBA00023180"/>
    </source>
</evidence>
<feature type="chain" id="PRO_5035756438" description="Pectate lyase domain-containing protein" evidence="4">
    <location>
        <begin position="17"/>
        <end position="1068"/>
    </location>
</feature>
<feature type="compositionally biased region" description="Polar residues" evidence="3">
    <location>
        <begin position="997"/>
        <end position="1007"/>
    </location>
</feature>
<dbReference type="Proteomes" id="UP000693981">
    <property type="component" value="Unassembled WGS sequence"/>
</dbReference>
<dbReference type="InterPro" id="IPR006626">
    <property type="entry name" value="PbH1"/>
</dbReference>
<dbReference type="EMBL" id="JAGDFL010000326">
    <property type="protein sequence ID" value="KAG7393058.1"/>
    <property type="molecule type" value="Genomic_DNA"/>
</dbReference>
<keyword evidence="4" id="KW-0732">Signal</keyword>
<evidence type="ECO:0000259" key="5">
    <source>
        <dbReference type="SMART" id="SM00656"/>
    </source>
</evidence>
<evidence type="ECO:0000256" key="3">
    <source>
        <dbReference type="SAM" id="MobiDB-lite"/>
    </source>
</evidence>
<feature type="compositionally biased region" description="Low complexity" evidence="3">
    <location>
        <begin position="1029"/>
        <end position="1040"/>
    </location>
</feature>
<proteinExistence type="predicted"/>
<sequence length="1068" mass="110180">MVSGFISIVIAALALAQHSVANAASVVSGTPLGFAVGTTGGGNIKPVYPTTIKELATYLSDAEPRVIVLKQEFTFIDTEGSTTESGCRPTNNQQCLAKKNGFEGQDAILMDGDNAMQQTGGCDSGGTTVDVTYDNAAKTALVVAGDKTLVGEGTKGVLNGKGLLIQGSNVIVQNIHITNLNPHLVWGGDGITIRGQNGAAPNGVWIDHVKVSSVGRQMVVINFSGATGVTISNSDFDGNTKYSASCDGHHYWGFLILGKQTELSLLGNYIHHTSGRSPKIGGHDGEVSIVHAANNYFFENSGHAFDVAVNGYVLAEGNYFASVVTPNMDDPVGNFLVPAAAGDCKASIGRDCELNVLSDSGKLTEYSEDAVSKKIGLFKKEIGGYKVSAAAQILEAKGNFGVGELGDSVPQSSASSGTTPATTDSPSTGKGDETPSTTTAPIATKPTTNDSTQQSSDDDDPTQQNSPENEAPITQAPTATKTATSKAPTATKEPTTHGSGSTESLSTPEAAQTPSTSTDSSAWGKSPSAQAPTETPTAPSEGSASAELPSTQTPKATQPPTTPTQGSATAETPSTTDAPKQAMTPVPASSPTGTATVPGFASGTTGGGNIKPVYPTTIKELATYLSDAEPRVIVLKQEFTFIDTEGSTTESGCRPTNNQQCLAKKNGFEGQDAILMDGDNAMQQTGGCDSGGTTVDVTYDNAAKTALVVAGDKTLVGEGTKGVLNGKGLLIQGSNVIVQNIHITNLNPHLVWGGDGITIRGQNGAAPNGVWIDHVKVSSVGRQMVVINFSGATGVTISNSDFDGNTKYSASCDGHHYWGFLLYGKTTQVSLVNNYIHKMSGRAPKIGGDEGHNVIVHAANNNFDDITGHAFDVAPGAYVLAEGNYFSGVKTPNLNDKGNFFVPVKESNCKTAIGRACKLNVLKESGKLLGQSVRPAIVEIGKYKSEIGGYSVADATQFSSASGNFGVGKVVSTVAQAGANGGNVANSTTTQQPSTSNDDATQGTTATEAPVGTVVPYTEAPESPANEASTSSKVSDSNDSPTQSEDTLQGEIQGEARSTPKCKTRKRR</sequence>
<protein>
    <recommendedName>
        <fullName evidence="5">Pectate lyase domain-containing protein</fullName>
    </recommendedName>
</protein>
<gene>
    <name evidence="6" type="ORF">PHYBOEH_006200</name>
</gene>
<feature type="compositionally biased region" description="Low complexity" evidence="3">
    <location>
        <begin position="982"/>
        <end position="996"/>
    </location>
</feature>
<dbReference type="PANTHER" id="PTHR31683">
    <property type="entry name" value="PECTATE LYASE 18-RELATED"/>
    <property type="match status" value="1"/>
</dbReference>
<organism evidence="6 7">
    <name type="scientific">Phytophthora boehmeriae</name>
    <dbReference type="NCBI Taxonomy" id="109152"/>
    <lineage>
        <taxon>Eukaryota</taxon>
        <taxon>Sar</taxon>
        <taxon>Stramenopiles</taxon>
        <taxon>Oomycota</taxon>
        <taxon>Peronosporomycetes</taxon>
        <taxon>Peronosporales</taxon>
        <taxon>Peronosporaceae</taxon>
        <taxon>Phytophthora</taxon>
    </lineage>
</organism>
<dbReference type="OrthoDB" id="1637350at2759"/>
<dbReference type="Pfam" id="PF00544">
    <property type="entry name" value="Pectate_lyase_4"/>
    <property type="match status" value="2"/>
</dbReference>
<evidence type="ECO:0000313" key="7">
    <source>
        <dbReference type="Proteomes" id="UP000693981"/>
    </source>
</evidence>
<keyword evidence="7" id="KW-1185">Reference proteome</keyword>
<evidence type="ECO:0000313" key="6">
    <source>
        <dbReference type="EMBL" id="KAG7393058.1"/>
    </source>
</evidence>
<dbReference type="InterPro" id="IPR002022">
    <property type="entry name" value="Pec_lyase"/>
</dbReference>
<accession>A0A8T1WKS5</accession>
<keyword evidence="2" id="KW-0325">Glycoprotein</keyword>
<dbReference type="SMART" id="SM00710">
    <property type="entry name" value="PbH1"/>
    <property type="match status" value="6"/>
</dbReference>
<dbReference type="SMART" id="SM00656">
    <property type="entry name" value="Amb_all"/>
    <property type="match status" value="2"/>
</dbReference>
<feature type="compositionally biased region" description="Low complexity" evidence="3">
    <location>
        <begin position="462"/>
        <end position="493"/>
    </location>
</feature>
<dbReference type="InterPro" id="IPR045032">
    <property type="entry name" value="PEL"/>
</dbReference>
<feature type="compositionally biased region" description="Polar residues" evidence="3">
    <location>
        <begin position="497"/>
        <end position="543"/>
    </location>
</feature>
<feature type="compositionally biased region" description="Low complexity" evidence="3">
    <location>
        <begin position="549"/>
        <end position="570"/>
    </location>
</feature>
<evidence type="ECO:0000256" key="1">
    <source>
        <dbReference type="ARBA" id="ARBA00023157"/>
    </source>
</evidence>
<dbReference type="PANTHER" id="PTHR31683:SF67">
    <property type="entry name" value="PECTIN LYASE F-RELATED"/>
    <property type="match status" value="1"/>
</dbReference>
<dbReference type="GO" id="GO:0030570">
    <property type="term" value="F:pectate lyase activity"/>
    <property type="evidence" value="ECO:0007669"/>
    <property type="project" value="InterPro"/>
</dbReference>
<feature type="compositionally biased region" description="Low complexity" evidence="3">
    <location>
        <begin position="412"/>
        <end position="455"/>
    </location>
</feature>
<feature type="domain" description="Pectate lyase" evidence="5">
    <location>
        <begin position="111"/>
        <end position="326"/>
    </location>
</feature>
<keyword evidence="1" id="KW-1015">Disulfide bond</keyword>
<dbReference type="AlphaFoldDB" id="A0A8T1WKS5"/>
<feature type="signal peptide" evidence="4">
    <location>
        <begin position="1"/>
        <end position="16"/>
    </location>
</feature>
<reference evidence="6" key="1">
    <citation type="submission" date="2021-02" db="EMBL/GenBank/DDBJ databases">
        <authorList>
            <person name="Palmer J.M."/>
        </authorList>
    </citation>
    <scope>NUCLEOTIDE SEQUENCE</scope>
    <source>
        <strain evidence="6">SCRP23</strain>
    </source>
</reference>
<evidence type="ECO:0000256" key="4">
    <source>
        <dbReference type="SAM" id="SignalP"/>
    </source>
</evidence>
<name>A0A8T1WKS5_9STRA</name>
<feature type="domain" description="Pectate lyase" evidence="5">
    <location>
        <begin position="677"/>
        <end position="892"/>
    </location>
</feature>
<comment type="caution">
    <text evidence="6">The sequence shown here is derived from an EMBL/GenBank/DDBJ whole genome shotgun (WGS) entry which is preliminary data.</text>
</comment>